<dbReference type="InterPro" id="IPR009506">
    <property type="entry name" value="YjiS-like"/>
</dbReference>
<name>D6ZYE0_ANCN5</name>
<sequence length="77" mass="8688">MSRASDAHATYYLSASSRRSASRLTRLLDWLRAERRIRAGIRDLEALDDHTLRDIGLTRAEIAHVARSARSTPGGRR</sequence>
<dbReference type="OrthoDB" id="7361021at2"/>
<evidence type="ECO:0000313" key="2">
    <source>
        <dbReference type="EMBL" id="ADH89052.1"/>
    </source>
</evidence>
<feature type="domain" description="YjiS-like" evidence="1">
    <location>
        <begin position="27"/>
        <end position="62"/>
    </location>
</feature>
<gene>
    <name evidence="2" type="ordered locus">Snov_1748</name>
</gene>
<proteinExistence type="predicted"/>
<protein>
    <recommendedName>
        <fullName evidence="1">YjiS-like domain-containing protein</fullName>
    </recommendedName>
</protein>
<dbReference type="Pfam" id="PF06568">
    <property type="entry name" value="YjiS-like"/>
    <property type="match status" value="1"/>
</dbReference>
<dbReference type="RefSeq" id="WP_013166556.1">
    <property type="nucleotide sequence ID" value="NC_014217.1"/>
</dbReference>
<keyword evidence="3" id="KW-1185">Reference proteome</keyword>
<dbReference type="EMBL" id="CP002026">
    <property type="protein sequence ID" value="ADH89052.1"/>
    <property type="molecule type" value="Genomic_DNA"/>
</dbReference>
<reference evidence="2 3" key="1">
    <citation type="journal article" date="2012" name="Stand. Genomic Sci.">
        <title>Complete genome sequence of the facultatively chemolithoautotrophic and methylotrophic alpha Proteobacterium Starkeya novella type strain (ATCC 8093(T)).</title>
        <authorList>
            <person name="Kappler U."/>
            <person name="Davenport K."/>
            <person name="Beatson S."/>
            <person name="Lucas S."/>
            <person name="Lapidus A."/>
            <person name="Copeland A."/>
            <person name="Berry K.W."/>
            <person name="Glavina Del Rio T."/>
            <person name="Hammon N."/>
            <person name="Dalin E."/>
            <person name="Tice H."/>
            <person name="Pitluck S."/>
            <person name="Richardson P."/>
            <person name="Bruce D."/>
            <person name="Goodwin L.A."/>
            <person name="Han C."/>
            <person name="Tapia R."/>
            <person name="Detter J.C."/>
            <person name="Chang Y.J."/>
            <person name="Jeffries C.D."/>
            <person name="Land M."/>
            <person name="Hauser L."/>
            <person name="Kyrpides N.C."/>
            <person name="Goker M."/>
            <person name="Ivanova N."/>
            <person name="Klenk H.P."/>
            <person name="Woyke T."/>
        </authorList>
    </citation>
    <scope>NUCLEOTIDE SEQUENCE [LARGE SCALE GENOMIC DNA]</scope>
    <source>
        <strain evidence="3">ATCC 8093 / DSM 506 / JCM 20403 / CCM 1077 / IAM 12100 / NBRC 12443 / NCIMB 10456</strain>
    </source>
</reference>
<organism evidence="2 3">
    <name type="scientific">Ancylobacter novellus (strain ATCC 8093 / DSM 506 / JCM 20403 / CCM 1077 / IAM 12100 / NBRC 12443 / NCIMB 10456)</name>
    <name type="common">Starkeya novella</name>
    <dbReference type="NCBI Taxonomy" id="639283"/>
    <lineage>
        <taxon>Bacteria</taxon>
        <taxon>Pseudomonadati</taxon>
        <taxon>Pseudomonadota</taxon>
        <taxon>Alphaproteobacteria</taxon>
        <taxon>Hyphomicrobiales</taxon>
        <taxon>Xanthobacteraceae</taxon>
        <taxon>Ancylobacter</taxon>
    </lineage>
</organism>
<evidence type="ECO:0000259" key="1">
    <source>
        <dbReference type="Pfam" id="PF06568"/>
    </source>
</evidence>
<dbReference type="STRING" id="639283.Snov_1748"/>
<dbReference type="HOGENOM" id="CLU_2636311_0_0_5"/>
<dbReference type="KEGG" id="sno:Snov_1748"/>
<accession>D6ZYE0</accession>
<evidence type="ECO:0000313" key="3">
    <source>
        <dbReference type="Proteomes" id="UP000006633"/>
    </source>
</evidence>
<dbReference type="AlphaFoldDB" id="D6ZYE0"/>
<dbReference type="Proteomes" id="UP000006633">
    <property type="component" value="Chromosome"/>
</dbReference>